<keyword evidence="3" id="KW-1185">Reference proteome</keyword>
<comment type="caution">
    <text evidence="2">The sequence shown here is derived from an EMBL/GenBank/DDBJ whole genome shotgun (WGS) entry which is preliminary data.</text>
</comment>
<sequence length="199" mass="23150">MDLLFELMDYFFMLIILSLSVYNIYIKGNDERIWAKVGEEQVESIKSSIQFLCFGGINSFFGGYIFGLEWLYWITFYSVLVMIICFESIHRKRSTRIGMVVVVIAIFMILRVPNHPGSFEDHINSMEGYQCLYGLECVKIGTSDTEDDTFEIVTNVFMVQRNSYDWYILFAKAAITLEDDEGNVEEIRGLNIAGFWNDY</sequence>
<dbReference type="EMBL" id="JAWJBA010000001">
    <property type="protein sequence ID" value="MDV2682785.1"/>
    <property type="molecule type" value="Genomic_DNA"/>
</dbReference>
<evidence type="ECO:0000313" key="2">
    <source>
        <dbReference type="EMBL" id="MDV2682785.1"/>
    </source>
</evidence>
<feature type="transmembrane region" description="Helical" evidence="1">
    <location>
        <begin position="71"/>
        <end position="89"/>
    </location>
</feature>
<feature type="transmembrane region" description="Helical" evidence="1">
    <location>
        <begin position="96"/>
        <end position="113"/>
    </location>
</feature>
<dbReference type="RefSeq" id="WP_317120124.1">
    <property type="nucleotide sequence ID" value="NZ_JAWJBA010000001.1"/>
</dbReference>
<keyword evidence="1" id="KW-0812">Transmembrane</keyword>
<proteinExistence type="predicted"/>
<feature type="transmembrane region" description="Helical" evidence="1">
    <location>
        <begin position="47"/>
        <end position="65"/>
    </location>
</feature>
<keyword evidence="1" id="KW-1133">Transmembrane helix</keyword>
<accession>A0ABU3X4G8</accession>
<organism evidence="2 3">
    <name type="scientific">Alkalihalophilus lindianensis</name>
    <dbReference type="NCBI Taxonomy" id="1630542"/>
    <lineage>
        <taxon>Bacteria</taxon>
        <taxon>Bacillati</taxon>
        <taxon>Bacillota</taxon>
        <taxon>Bacilli</taxon>
        <taxon>Bacillales</taxon>
        <taxon>Bacillaceae</taxon>
        <taxon>Alkalihalophilus</taxon>
    </lineage>
</organism>
<dbReference type="Proteomes" id="UP001287282">
    <property type="component" value="Unassembled WGS sequence"/>
</dbReference>
<evidence type="ECO:0000313" key="3">
    <source>
        <dbReference type="Proteomes" id="UP001287282"/>
    </source>
</evidence>
<feature type="transmembrane region" description="Helical" evidence="1">
    <location>
        <begin position="7"/>
        <end position="26"/>
    </location>
</feature>
<gene>
    <name evidence="2" type="ORF">RYX56_00200</name>
</gene>
<keyword evidence="1" id="KW-0472">Membrane</keyword>
<reference evidence="2 3" key="1">
    <citation type="submission" date="2023-10" db="EMBL/GenBank/DDBJ databases">
        <title>Screening of Alkalihalobacillus lindianensis BZ-TG-R113 and Its Alleviation of Salt Stress on Rapeseed Growth.</title>
        <authorList>
            <person name="Zhao B."/>
            <person name="Guo T."/>
        </authorList>
    </citation>
    <scope>NUCLEOTIDE SEQUENCE [LARGE SCALE GENOMIC DNA]</scope>
    <source>
        <strain evidence="2 3">BZ-TG-R113</strain>
    </source>
</reference>
<protein>
    <submittedName>
        <fullName evidence="2">Uncharacterized protein</fullName>
    </submittedName>
</protein>
<evidence type="ECO:0000256" key="1">
    <source>
        <dbReference type="SAM" id="Phobius"/>
    </source>
</evidence>
<name>A0ABU3X4G8_9BACI</name>